<dbReference type="InterPro" id="IPR002068">
    <property type="entry name" value="A-crystallin/Hsp20_dom"/>
</dbReference>
<proteinExistence type="inferred from homology"/>
<protein>
    <submittedName>
        <fullName evidence="4">Heat shock protein, Hsp20 family</fullName>
    </submittedName>
</protein>
<comment type="caution">
    <text evidence="4">The sequence shown here is derived from an EMBL/GenBank/DDBJ whole genome shotgun (WGS) entry which is preliminary data.</text>
</comment>
<dbReference type="STRING" id="28087.Lsai_0709"/>
<comment type="similarity">
    <text evidence="1 2">Belongs to the small heat shock protein (HSP20) family.</text>
</comment>
<dbReference type="RefSeq" id="WP_027271762.1">
    <property type="nucleotide sequence ID" value="NZ_CAAAJE010000023.1"/>
</dbReference>
<dbReference type="PATRIC" id="fig|28087.4.peg.757"/>
<evidence type="ECO:0000313" key="4">
    <source>
        <dbReference type="EMBL" id="KTD58909.1"/>
    </source>
</evidence>
<dbReference type="Proteomes" id="UP000054621">
    <property type="component" value="Unassembled WGS sequence"/>
</dbReference>
<dbReference type="AlphaFoldDB" id="A0A0W0YPW2"/>
<dbReference type="SUPFAM" id="SSF49764">
    <property type="entry name" value="HSP20-like chaperones"/>
    <property type="match status" value="1"/>
</dbReference>
<dbReference type="PANTHER" id="PTHR11527">
    <property type="entry name" value="HEAT-SHOCK PROTEIN 20 FAMILY MEMBER"/>
    <property type="match status" value="1"/>
</dbReference>
<accession>A0A0W0YPW2</accession>
<evidence type="ECO:0000256" key="1">
    <source>
        <dbReference type="PROSITE-ProRule" id="PRU00285"/>
    </source>
</evidence>
<dbReference type="Pfam" id="PF00011">
    <property type="entry name" value="HSP20"/>
    <property type="match status" value="1"/>
</dbReference>
<name>A0A0W0YPW2_9GAMM</name>
<reference evidence="4 5" key="1">
    <citation type="submission" date="2015-11" db="EMBL/GenBank/DDBJ databases">
        <title>Genomic analysis of 38 Legionella species identifies large and diverse effector repertoires.</title>
        <authorList>
            <person name="Burstein D."/>
            <person name="Amaro F."/>
            <person name="Zusman T."/>
            <person name="Lifshitz Z."/>
            <person name="Cohen O."/>
            <person name="Gilbert J.A."/>
            <person name="Pupko T."/>
            <person name="Shuman H.A."/>
            <person name="Segal G."/>
        </authorList>
    </citation>
    <scope>NUCLEOTIDE SEQUENCE [LARGE SCALE GENOMIC DNA]</scope>
    <source>
        <strain evidence="4 5">Mt.St.Helens-4</strain>
    </source>
</reference>
<dbReference type="InterPro" id="IPR031107">
    <property type="entry name" value="Small_HSP"/>
</dbReference>
<dbReference type="InterPro" id="IPR008978">
    <property type="entry name" value="HSP20-like_chaperone"/>
</dbReference>
<evidence type="ECO:0000256" key="2">
    <source>
        <dbReference type="RuleBase" id="RU003616"/>
    </source>
</evidence>
<dbReference type="eggNOG" id="COG0071">
    <property type="taxonomic scope" value="Bacteria"/>
</dbReference>
<feature type="domain" description="SHSP" evidence="3">
    <location>
        <begin position="33"/>
        <end position="145"/>
    </location>
</feature>
<dbReference type="CDD" id="cd06464">
    <property type="entry name" value="ACD_sHsps-like"/>
    <property type="match status" value="1"/>
</dbReference>
<dbReference type="PROSITE" id="PS01031">
    <property type="entry name" value="SHSP"/>
    <property type="match status" value="1"/>
</dbReference>
<gene>
    <name evidence="4" type="ORF">Lsai_0709</name>
</gene>
<evidence type="ECO:0000313" key="5">
    <source>
        <dbReference type="Proteomes" id="UP000054621"/>
    </source>
</evidence>
<keyword evidence="4" id="KW-0346">Stress response</keyword>
<dbReference type="EMBL" id="LNYV01000011">
    <property type="protein sequence ID" value="KTD58909.1"/>
    <property type="molecule type" value="Genomic_DNA"/>
</dbReference>
<dbReference type="OrthoDB" id="9792695at2"/>
<organism evidence="4 5">
    <name type="scientific">Legionella sainthelensi</name>
    <dbReference type="NCBI Taxonomy" id="28087"/>
    <lineage>
        <taxon>Bacteria</taxon>
        <taxon>Pseudomonadati</taxon>
        <taxon>Pseudomonadota</taxon>
        <taxon>Gammaproteobacteria</taxon>
        <taxon>Legionellales</taxon>
        <taxon>Legionellaceae</taxon>
        <taxon>Legionella</taxon>
    </lineage>
</organism>
<evidence type="ECO:0000259" key="3">
    <source>
        <dbReference type="PROSITE" id="PS01031"/>
    </source>
</evidence>
<dbReference type="Gene3D" id="2.60.40.790">
    <property type="match status" value="1"/>
</dbReference>
<sequence length="146" mass="16926">MSTIRRDYFPVYNEIGSLLDNFFKGQQLDASFVDTSSWAPPVDIKEEKDRFLVLADIPGVNREDIQISLEHNVLTLRGERHFEKTEKKEGYTRIERSQGQFYRRFSLPQTADDAKISAKYKQGVLEISIPKKQTAVQKKIDITVEE</sequence>